<feature type="chain" id="PRO_5042560320" description="RHS repeat protein" evidence="1">
    <location>
        <begin position="43"/>
        <end position="92"/>
    </location>
</feature>
<reference evidence="2" key="1">
    <citation type="submission" date="2015-01" db="EMBL/GenBank/DDBJ databases">
        <authorList>
            <person name="Midha S."/>
            <person name="Anil M.G."/>
            <person name="Mishra D."/>
            <person name="Brahma K."/>
            <person name="Laha G.S."/>
            <person name="Sundaram R.M."/>
            <person name="Sonti R.V."/>
            <person name="Patil P.B."/>
        </authorList>
    </citation>
    <scope>NUCLEOTIDE SEQUENCE</scope>
    <source>
        <strain evidence="2">IXO792</strain>
    </source>
</reference>
<feature type="signal peptide" evidence="1">
    <location>
        <begin position="1"/>
        <end position="42"/>
    </location>
</feature>
<protein>
    <recommendedName>
        <fullName evidence="4">RHS repeat protein</fullName>
    </recommendedName>
</protein>
<sequence>MTSHRERATEVRQSLRTKFCIWRAARLLLLASLMFSSMTSSAATYVYDSSGKLVAVSDDVGASARYIYDSIGDLLTVDRFAAGQLAIFTFPD</sequence>
<evidence type="ECO:0000313" key="2">
    <source>
        <dbReference type="EMBL" id="UXV99981.1"/>
    </source>
</evidence>
<reference evidence="2" key="2">
    <citation type="submission" date="2020-01" db="EMBL/GenBank/DDBJ databases">
        <title>Complete genome investigation of Xanthomonas oryzae strains.</title>
        <authorList>
            <person name="Kaur A."/>
            <person name="Bansal K."/>
            <person name="Patil P.B."/>
        </authorList>
    </citation>
    <scope>NUCLEOTIDE SEQUENCE</scope>
    <source>
        <strain evidence="2">IXO792</strain>
    </source>
</reference>
<name>A0AAJ5SM60_XANOO</name>
<organism evidence="2 3">
    <name type="scientific">Xanthomonas oryzae pv. oryzae</name>
    <dbReference type="NCBI Taxonomy" id="64187"/>
    <lineage>
        <taxon>Bacteria</taxon>
        <taxon>Pseudomonadati</taxon>
        <taxon>Pseudomonadota</taxon>
        <taxon>Gammaproteobacteria</taxon>
        <taxon>Lysobacterales</taxon>
        <taxon>Lysobacteraceae</taxon>
        <taxon>Xanthomonas</taxon>
    </lineage>
</organism>
<evidence type="ECO:0008006" key="4">
    <source>
        <dbReference type="Google" id="ProtNLM"/>
    </source>
</evidence>
<dbReference type="Proteomes" id="UP000187097">
    <property type="component" value="Chromosome"/>
</dbReference>
<dbReference type="EMBL" id="CP047493">
    <property type="protein sequence ID" value="UXV99981.1"/>
    <property type="molecule type" value="Genomic_DNA"/>
</dbReference>
<evidence type="ECO:0000313" key="3">
    <source>
        <dbReference type="Proteomes" id="UP000187097"/>
    </source>
</evidence>
<gene>
    <name evidence="2" type="ORF">IXO792_00550</name>
</gene>
<accession>A0AAJ5SM60</accession>
<keyword evidence="1" id="KW-0732">Signal</keyword>
<dbReference type="RefSeq" id="WP_125168734.1">
    <property type="nucleotide sequence ID" value="NZ_CP011532.1"/>
</dbReference>
<proteinExistence type="predicted"/>
<dbReference type="AlphaFoldDB" id="A0AAJ5SM60"/>
<evidence type="ECO:0000256" key="1">
    <source>
        <dbReference type="SAM" id="SignalP"/>
    </source>
</evidence>